<keyword evidence="5 10" id="KW-0285">Flavoprotein</keyword>
<name>I3T4Q7_MEDTR</name>
<feature type="binding site" evidence="10">
    <location>
        <position position="130"/>
    </location>
    <ligand>
        <name>FAD</name>
        <dbReference type="ChEBI" id="CHEBI:57692"/>
    </ligand>
</feature>
<dbReference type="ExpressionAtlas" id="I3T4Q7">
    <property type="expression patterns" value="differential"/>
</dbReference>
<dbReference type="InterPro" id="IPR001834">
    <property type="entry name" value="CBR-like"/>
</dbReference>
<evidence type="ECO:0000256" key="7">
    <source>
        <dbReference type="ARBA" id="ARBA00023002"/>
    </source>
</evidence>
<dbReference type="PANTHER" id="PTHR19370:SF171">
    <property type="entry name" value="NADH-CYTOCHROME B5 REDUCTASE 2"/>
    <property type="match status" value="1"/>
</dbReference>
<evidence type="ECO:0000256" key="1">
    <source>
        <dbReference type="ARBA" id="ARBA00001974"/>
    </source>
</evidence>
<feature type="domain" description="FAD-binding FR-type" evidence="11">
    <location>
        <begin position="73"/>
        <end position="181"/>
    </location>
</feature>
<comment type="subcellular location">
    <subcellularLocation>
        <location evidence="2">Mitochondrion</location>
    </subcellularLocation>
</comment>
<evidence type="ECO:0000256" key="9">
    <source>
        <dbReference type="ARBA" id="ARBA00023128"/>
    </source>
</evidence>
<feature type="binding site" evidence="10">
    <location>
        <position position="132"/>
    </location>
    <ligand>
        <name>FAD</name>
        <dbReference type="ChEBI" id="CHEBI:57692"/>
    </ligand>
</feature>
<comment type="similarity">
    <text evidence="3">Belongs to the flavoprotein pyridine nucleotide cytochrome reductase family.</text>
</comment>
<feature type="binding site" evidence="10">
    <location>
        <position position="156"/>
    </location>
    <ligand>
        <name>FAD</name>
        <dbReference type="ChEBI" id="CHEBI:57692"/>
    </ligand>
</feature>
<protein>
    <recommendedName>
        <fullName evidence="4">cytochrome-b5 reductase</fullName>
        <ecNumber evidence="4">1.6.2.2</ecNumber>
    </recommendedName>
</protein>
<dbReference type="FunFam" id="2.40.30.10:FF:000032">
    <property type="entry name" value="NADH-cytochrome b5 reductase"/>
    <property type="match status" value="1"/>
</dbReference>
<evidence type="ECO:0000256" key="5">
    <source>
        <dbReference type="ARBA" id="ARBA00022630"/>
    </source>
</evidence>
<evidence type="ECO:0000256" key="3">
    <source>
        <dbReference type="ARBA" id="ARBA00006105"/>
    </source>
</evidence>
<dbReference type="SUPFAM" id="SSF63380">
    <property type="entry name" value="Riboflavin synthase domain-like"/>
    <property type="match status" value="1"/>
</dbReference>
<evidence type="ECO:0000256" key="4">
    <source>
        <dbReference type="ARBA" id="ARBA00012011"/>
    </source>
</evidence>
<dbReference type="CDD" id="cd06183">
    <property type="entry name" value="cyt_b5_reduct_like"/>
    <property type="match status" value="1"/>
</dbReference>
<reference evidence="12" key="1">
    <citation type="submission" date="2012-05" db="EMBL/GenBank/DDBJ databases">
        <authorList>
            <person name="Krishnakumar V."/>
            <person name="Cheung F."/>
            <person name="Xiao Y."/>
            <person name="Chan A."/>
            <person name="Moskal W.A."/>
            <person name="Town C.D."/>
        </authorList>
    </citation>
    <scope>NUCLEOTIDE SEQUENCE</scope>
</reference>
<feature type="binding site" evidence="10">
    <location>
        <position position="149"/>
    </location>
    <ligand>
        <name>FAD</name>
        <dbReference type="ChEBI" id="CHEBI:57692"/>
    </ligand>
</feature>
<evidence type="ECO:0000313" key="12">
    <source>
        <dbReference type="EMBL" id="AFK47499.1"/>
    </source>
</evidence>
<accession>I3T4Q7</accession>
<dbReference type="EC" id="1.6.2.2" evidence="4"/>
<organism evidence="12">
    <name type="scientific">Medicago truncatula</name>
    <name type="common">Barrel medic</name>
    <name type="synonym">Medicago tribuloides</name>
    <dbReference type="NCBI Taxonomy" id="3880"/>
    <lineage>
        <taxon>Eukaryota</taxon>
        <taxon>Viridiplantae</taxon>
        <taxon>Streptophyta</taxon>
        <taxon>Embryophyta</taxon>
        <taxon>Tracheophyta</taxon>
        <taxon>Spermatophyta</taxon>
        <taxon>Magnoliopsida</taxon>
        <taxon>eudicotyledons</taxon>
        <taxon>Gunneridae</taxon>
        <taxon>Pentapetalae</taxon>
        <taxon>rosids</taxon>
        <taxon>fabids</taxon>
        <taxon>Fabales</taxon>
        <taxon>Fabaceae</taxon>
        <taxon>Papilionoideae</taxon>
        <taxon>50 kb inversion clade</taxon>
        <taxon>NPAAA clade</taxon>
        <taxon>Hologalegina</taxon>
        <taxon>IRL clade</taxon>
        <taxon>Trifolieae</taxon>
        <taxon>Medicago</taxon>
    </lineage>
</organism>
<dbReference type="InterPro" id="IPR017927">
    <property type="entry name" value="FAD-bd_FR_type"/>
</dbReference>
<evidence type="ECO:0000256" key="2">
    <source>
        <dbReference type="ARBA" id="ARBA00004173"/>
    </source>
</evidence>
<dbReference type="Gene3D" id="2.40.30.10">
    <property type="entry name" value="Translation factors"/>
    <property type="match status" value="1"/>
</dbReference>
<dbReference type="EMBL" id="BT147705">
    <property type="protein sequence ID" value="AFK47499.1"/>
    <property type="molecule type" value="mRNA"/>
</dbReference>
<evidence type="ECO:0000256" key="10">
    <source>
        <dbReference type="PIRSR" id="PIRSR601834-1"/>
    </source>
</evidence>
<dbReference type="Pfam" id="PF00970">
    <property type="entry name" value="FAD_binding_6"/>
    <property type="match status" value="1"/>
</dbReference>
<dbReference type="InterPro" id="IPR017938">
    <property type="entry name" value="Riboflavin_synthase-like_b-brl"/>
</dbReference>
<keyword evidence="6 10" id="KW-0274">FAD</keyword>
<keyword evidence="8" id="KW-0520">NAD</keyword>
<evidence type="ECO:0000256" key="6">
    <source>
        <dbReference type="ARBA" id="ARBA00022827"/>
    </source>
</evidence>
<dbReference type="InterPro" id="IPR008333">
    <property type="entry name" value="Cbr1-like_FAD-bd_dom"/>
</dbReference>
<comment type="cofactor">
    <cofactor evidence="1 10">
        <name>FAD</name>
        <dbReference type="ChEBI" id="CHEBI:57692"/>
    </cofactor>
</comment>
<dbReference type="AlphaFoldDB" id="I3T4Q7"/>
<evidence type="ECO:0000256" key="8">
    <source>
        <dbReference type="ARBA" id="ARBA00023027"/>
    </source>
</evidence>
<keyword evidence="9" id="KW-0496">Mitochondrion</keyword>
<evidence type="ECO:0000259" key="11">
    <source>
        <dbReference type="PROSITE" id="PS51384"/>
    </source>
</evidence>
<feature type="binding site" evidence="10">
    <location>
        <position position="147"/>
    </location>
    <ligand>
        <name>FAD</name>
        <dbReference type="ChEBI" id="CHEBI:57692"/>
    </ligand>
</feature>
<dbReference type="PROSITE" id="PS51384">
    <property type="entry name" value="FAD_FR"/>
    <property type="match status" value="1"/>
</dbReference>
<dbReference type="GO" id="GO:0090524">
    <property type="term" value="F:cytochrome-b5 reductase activity, acting on NADH"/>
    <property type="evidence" value="ECO:0007669"/>
    <property type="project" value="UniProtKB-EC"/>
</dbReference>
<proteinExistence type="evidence at transcript level"/>
<feature type="binding site" evidence="10">
    <location>
        <position position="131"/>
    </location>
    <ligand>
        <name>FAD</name>
        <dbReference type="ChEBI" id="CHEBI:57692"/>
    </ligand>
</feature>
<feature type="binding site" evidence="10">
    <location>
        <position position="157"/>
    </location>
    <ligand>
        <name>FAD</name>
        <dbReference type="ChEBI" id="CHEBI:57692"/>
    </ligand>
</feature>
<keyword evidence="7" id="KW-0560">Oxidoreductase</keyword>
<sequence length="202" mass="22485">MAAFLRRVARSTPIGFGAHSKSSRSNFHLPLTAIAAISGGFSYLYYSSSPNLVHSDQIGDEDIKTKNIALIPDKWVEFKLQDTARVSHDTHLYRFSFDPTKKLGLDVASCILTRAPFGQDAGEKPKYVIRPYTPISDTESKGYFDLLIKVYPEGKMSQHFASLKPGDMVEVKGPIEKFKYTPNMKKNIGMIAGGSELLLCFK</sequence>
<dbReference type="GO" id="GO:0005739">
    <property type="term" value="C:mitochondrion"/>
    <property type="evidence" value="ECO:0007669"/>
    <property type="project" value="UniProtKB-SubCell"/>
</dbReference>
<dbReference type="PANTHER" id="PTHR19370">
    <property type="entry name" value="NADH-CYTOCHROME B5 REDUCTASE"/>
    <property type="match status" value="1"/>
</dbReference>
<feature type="binding site" evidence="10">
    <location>
        <position position="155"/>
    </location>
    <ligand>
        <name>FAD</name>
        <dbReference type="ChEBI" id="CHEBI:57692"/>
    </ligand>
</feature>